<protein>
    <submittedName>
        <fullName evidence="1">Uncharacterized protein</fullName>
    </submittedName>
</protein>
<evidence type="ECO:0000313" key="2">
    <source>
        <dbReference type="Proteomes" id="UP000482800"/>
    </source>
</evidence>
<dbReference type="Proteomes" id="UP000482800">
    <property type="component" value="Unassembled WGS sequence"/>
</dbReference>
<sequence>MPATSPEPTDHARRVSNPVNICGQRTSYDFLLADILRPGLTVVAQDDADIGCAAIELLIARGSHPTHPVRTVTLPGMAVPRGRRRTAAVPELLSYRDVCCGPGPGPPSRHLLPTRSGG</sequence>
<evidence type="ECO:0000313" key="1">
    <source>
        <dbReference type="EMBL" id="GFJ83666.1"/>
    </source>
</evidence>
<gene>
    <name evidence="1" type="ORF">Phou_078460</name>
</gene>
<proteinExistence type="predicted"/>
<keyword evidence="2" id="KW-1185">Reference proteome</keyword>
<reference evidence="1 2" key="2">
    <citation type="submission" date="2020-03" db="EMBL/GenBank/DDBJ databases">
        <authorList>
            <person name="Ichikawa N."/>
            <person name="Kimura A."/>
            <person name="Kitahashi Y."/>
            <person name="Uohara A."/>
        </authorList>
    </citation>
    <scope>NUCLEOTIDE SEQUENCE [LARGE SCALE GENOMIC DNA]</scope>
    <source>
        <strain evidence="1 2">NBRC 108639</strain>
    </source>
</reference>
<accession>A0A6V8KP77</accession>
<comment type="caution">
    <text evidence="1">The sequence shown here is derived from an EMBL/GenBank/DDBJ whole genome shotgun (WGS) entry which is preliminary data.</text>
</comment>
<dbReference type="Gene3D" id="3.40.50.2300">
    <property type="match status" value="1"/>
</dbReference>
<reference evidence="1 2" key="1">
    <citation type="submission" date="2020-03" db="EMBL/GenBank/DDBJ databases">
        <title>Whole genome shotgun sequence of Phytohabitans houttuyneae NBRC 108639.</title>
        <authorList>
            <person name="Komaki H."/>
            <person name="Tamura T."/>
        </authorList>
    </citation>
    <scope>NUCLEOTIDE SEQUENCE [LARGE SCALE GENOMIC DNA]</scope>
    <source>
        <strain evidence="1 2">NBRC 108639</strain>
    </source>
</reference>
<dbReference type="EMBL" id="BLPF01000003">
    <property type="protein sequence ID" value="GFJ83666.1"/>
    <property type="molecule type" value="Genomic_DNA"/>
</dbReference>
<dbReference type="SUPFAM" id="SSF53822">
    <property type="entry name" value="Periplasmic binding protein-like I"/>
    <property type="match status" value="1"/>
</dbReference>
<name>A0A6V8KP77_9ACTN</name>
<dbReference type="AlphaFoldDB" id="A0A6V8KP77"/>
<organism evidence="1 2">
    <name type="scientific">Phytohabitans houttuyneae</name>
    <dbReference type="NCBI Taxonomy" id="1076126"/>
    <lineage>
        <taxon>Bacteria</taxon>
        <taxon>Bacillati</taxon>
        <taxon>Actinomycetota</taxon>
        <taxon>Actinomycetes</taxon>
        <taxon>Micromonosporales</taxon>
        <taxon>Micromonosporaceae</taxon>
    </lineage>
</organism>
<dbReference type="InterPro" id="IPR028082">
    <property type="entry name" value="Peripla_BP_I"/>
</dbReference>